<protein>
    <submittedName>
        <fullName evidence="2">Short-chain dehydrogenase</fullName>
    </submittedName>
</protein>
<feature type="transmembrane region" description="Helical" evidence="1">
    <location>
        <begin position="189"/>
        <end position="213"/>
    </location>
</feature>
<organism evidence="2 3">
    <name type="scientific">Fusarium albosuccineum</name>
    <dbReference type="NCBI Taxonomy" id="1237068"/>
    <lineage>
        <taxon>Eukaryota</taxon>
        <taxon>Fungi</taxon>
        <taxon>Dikarya</taxon>
        <taxon>Ascomycota</taxon>
        <taxon>Pezizomycotina</taxon>
        <taxon>Sordariomycetes</taxon>
        <taxon>Hypocreomycetidae</taxon>
        <taxon>Hypocreales</taxon>
        <taxon>Nectriaceae</taxon>
        <taxon>Fusarium</taxon>
        <taxon>Fusarium decemcellulare species complex</taxon>
    </lineage>
</organism>
<keyword evidence="1" id="KW-1133">Transmembrane helix</keyword>
<gene>
    <name evidence="2" type="ORF">FALBO_11882</name>
</gene>
<accession>A0A8H4L515</accession>
<feature type="transmembrane region" description="Helical" evidence="1">
    <location>
        <begin position="687"/>
        <end position="712"/>
    </location>
</feature>
<keyword evidence="1" id="KW-0812">Transmembrane</keyword>
<dbReference type="Proteomes" id="UP000554235">
    <property type="component" value="Unassembled WGS sequence"/>
</dbReference>
<dbReference type="AlphaFoldDB" id="A0A8H4L515"/>
<reference evidence="2 3" key="1">
    <citation type="submission" date="2020-01" db="EMBL/GenBank/DDBJ databases">
        <title>Identification and distribution of gene clusters putatively required for synthesis of sphingolipid metabolism inhibitors in phylogenetically diverse species of the filamentous fungus Fusarium.</title>
        <authorList>
            <person name="Kim H.-S."/>
            <person name="Busman M."/>
            <person name="Brown D.W."/>
            <person name="Divon H."/>
            <person name="Uhlig S."/>
            <person name="Proctor R.H."/>
        </authorList>
    </citation>
    <scope>NUCLEOTIDE SEQUENCE [LARGE SCALE GENOMIC DNA]</scope>
    <source>
        <strain evidence="2 3">NRRL 20459</strain>
    </source>
</reference>
<evidence type="ECO:0000256" key="1">
    <source>
        <dbReference type="SAM" id="Phobius"/>
    </source>
</evidence>
<evidence type="ECO:0000313" key="2">
    <source>
        <dbReference type="EMBL" id="KAF4461323.1"/>
    </source>
</evidence>
<sequence>MPETQKEEPSITSAEIHFNTQAASNDAKVSPNVSVKDLPARSATTASQNAVAQMPQTIHKRSFTQGLLSISWLVHVISVGATIAIVQLSFRDVYWFDEKTSAVSWYKYSIDEQTGKKALQFVAKIHEALIVSSLSAMILHIVRRMLIGHGPGLSFALLAGAYRLGSIPWLFSTGFWSPLKNSKSYRNRLFALCLGLAFVYANLVGPSSAIAIIPTLDWWPVPNPYGDEKLTTYITAPRDSIFPTELTKSTHNYTNCTVSNFLCPGGGFSELYALISAYDIGGIETETQIKQPVAETYRILNSSLDYADNSHIAVATTQHSSISALVGAFWNHIKKNETTLVNHIRRPRFQPADANVFAPLVQVQCSRFSRRDADDGQVVPVFSSSGMRNFSGLLDYKRLDYYQDRSEWDLDKSYWKKPTDTRTTTFEWLDLASLFPKGRPSLGAVATVPVAISETLKNKTTIGYQDSYIIPCMIDARWAGVSMTFDPGLDTSLGLVPSNLTDLSKLEPFWDPKSHKSRLGGLTSRNIPISPEWAELLNLNVTAGEVENKTAIQELLEIFVYDGISLTNNESITFFKSPWDNKTGPSFDDPSYNLSNFDYEMNDIARTVATILSLVVADGMSRVSYLSNLGVVLKDHKNGTVLWKDLYYQTGQARTEPGNELSSALDDLVPIVWEVSRYGWGYGLKGAAVYFGITMLLVHVLLVIAYAIYIVWFRTRRPRVGWASTAWDTLQELLAFSLISPVPVENTGKVRDVAEGKADGATLAKTARVRKQDGQGLVLVLEE</sequence>
<comment type="caution">
    <text evidence="2">The sequence shown here is derived from an EMBL/GenBank/DDBJ whole genome shotgun (WGS) entry which is preliminary data.</text>
</comment>
<proteinExistence type="predicted"/>
<dbReference type="EMBL" id="JAADYS010001741">
    <property type="protein sequence ID" value="KAF4461323.1"/>
    <property type="molecule type" value="Genomic_DNA"/>
</dbReference>
<keyword evidence="3" id="KW-1185">Reference proteome</keyword>
<name>A0A8H4L515_9HYPO</name>
<feature type="transmembrane region" description="Helical" evidence="1">
    <location>
        <begin position="70"/>
        <end position="90"/>
    </location>
</feature>
<dbReference type="OrthoDB" id="5342924at2759"/>
<feature type="transmembrane region" description="Helical" evidence="1">
    <location>
        <begin position="154"/>
        <end position="177"/>
    </location>
</feature>
<keyword evidence="1" id="KW-0472">Membrane</keyword>
<evidence type="ECO:0000313" key="3">
    <source>
        <dbReference type="Proteomes" id="UP000554235"/>
    </source>
</evidence>